<sequence length="50" mass="5816">RGYAFLKRHRNTLFHMEDLANSSRKIDTLDKALSLSSDTYVIIDNIYIAK</sequence>
<name>A0A3B0YD90_9ZZZZ</name>
<proteinExistence type="predicted"/>
<reference evidence="1" key="1">
    <citation type="submission" date="2018-06" db="EMBL/GenBank/DDBJ databases">
        <authorList>
            <person name="Zhirakovskaya E."/>
        </authorList>
    </citation>
    <scope>NUCLEOTIDE SEQUENCE</scope>
</reference>
<organism evidence="1">
    <name type="scientific">hydrothermal vent metagenome</name>
    <dbReference type="NCBI Taxonomy" id="652676"/>
    <lineage>
        <taxon>unclassified sequences</taxon>
        <taxon>metagenomes</taxon>
        <taxon>ecological metagenomes</taxon>
    </lineage>
</organism>
<accession>A0A3B0YD90</accession>
<dbReference type="Gene3D" id="6.10.250.2650">
    <property type="match status" value="1"/>
</dbReference>
<evidence type="ECO:0000313" key="1">
    <source>
        <dbReference type="EMBL" id="VAW66704.1"/>
    </source>
</evidence>
<protein>
    <submittedName>
        <fullName evidence="1">Uncharacterized protein</fullName>
    </submittedName>
</protein>
<dbReference type="EMBL" id="UOFJ01000230">
    <property type="protein sequence ID" value="VAW66704.1"/>
    <property type="molecule type" value="Genomic_DNA"/>
</dbReference>
<gene>
    <name evidence="1" type="ORF">MNBD_GAMMA10-181</name>
</gene>
<dbReference type="AlphaFoldDB" id="A0A3B0YD90"/>
<feature type="non-terminal residue" evidence="1">
    <location>
        <position position="1"/>
    </location>
</feature>